<evidence type="ECO:0000256" key="4">
    <source>
        <dbReference type="ARBA" id="ARBA00023288"/>
    </source>
</evidence>
<feature type="signal peptide" evidence="5">
    <location>
        <begin position="1"/>
        <end position="24"/>
    </location>
</feature>
<evidence type="ECO:0000256" key="3">
    <source>
        <dbReference type="ARBA" id="ARBA00015281"/>
    </source>
</evidence>
<comment type="caution">
    <text evidence="7">The sequence shown here is derived from an EMBL/GenBank/DDBJ whole genome shotgun (WGS) entry which is preliminary data.</text>
</comment>
<dbReference type="EMBL" id="JALHAT010000026">
    <property type="protein sequence ID" value="MCJ1961771.1"/>
    <property type="molecule type" value="Genomic_DNA"/>
</dbReference>
<evidence type="ECO:0000256" key="5">
    <source>
        <dbReference type="SAM" id="SignalP"/>
    </source>
</evidence>
<feature type="domain" description="Glycine zipper 2TM" evidence="6">
    <location>
        <begin position="88"/>
        <end position="127"/>
    </location>
</feature>
<proteinExistence type="inferred from homology"/>
<comment type="similarity">
    <text evidence="2">Belongs to the rickettsiale 17 kDa surface antigen family.</text>
</comment>
<reference evidence="7" key="1">
    <citation type="submission" date="2022-03" db="EMBL/GenBank/DDBJ databases">
        <title>Identification of a novel bacterium isolated from mangrove sediments.</title>
        <authorList>
            <person name="Pan X."/>
        </authorList>
    </citation>
    <scope>NUCLEOTIDE SEQUENCE</scope>
    <source>
        <strain evidence="7">B2637</strain>
    </source>
</reference>
<dbReference type="InterPro" id="IPR008816">
    <property type="entry name" value="Gly_zipper_2TM_dom"/>
</dbReference>
<name>A0ABT0AEZ1_9SPHN</name>
<organism evidence="7 8">
    <name type="scientific">Novosphingobium mangrovi</name>
    <name type="common">ex Hu et al. 2023</name>
    <dbReference type="NCBI Taxonomy" id="2930094"/>
    <lineage>
        <taxon>Bacteria</taxon>
        <taxon>Pseudomonadati</taxon>
        <taxon>Pseudomonadota</taxon>
        <taxon>Alphaproteobacteria</taxon>
        <taxon>Sphingomonadales</taxon>
        <taxon>Sphingomonadaceae</taxon>
        <taxon>Novosphingobium</taxon>
    </lineage>
</organism>
<evidence type="ECO:0000313" key="7">
    <source>
        <dbReference type="EMBL" id="MCJ1961771.1"/>
    </source>
</evidence>
<comment type="subcellular location">
    <subcellularLocation>
        <location evidence="1">Cell outer membrane</location>
        <topology evidence="1">Lipid-anchor</topology>
    </subcellularLocation>
</comment>
<evidence type="ECO:0000256" key="2">
    <source>
        <dbReference type="ARBA" id="ARBA00008681"/>
    </source>
</evidence>
<accession>A0ABT0AEZ1</accession>
<dbReference type="RefSeq" id="WP_243801177.1">
    <property type="nucleotide sequence ID" value="NZ_JALHAT010000026.1"/>
</dbReference>
<dbReference type="Proteomes" id="UP001162802">
    <property type="component" value="Unassembled WGS sequence"/>
</dbReference>
<keyword evidence="5" id="KW-0732">Signal</keyword>
<evidence type="ECO:0000313" key="8">
    <source>
        <dbReference type="Proteomes" id="UP001162802"/>
    </source>
</evidence>
<evidence type="ECO:0000259" key="6">
    <source>
        <dbReference type="Pfam" id="PF05433"/>
    </source>
</evidence>
<protein>
    <recommendedName>
        <fullName evidence="3">17 kDa surface antigen</fullName>
    </recommendedName>
</protein>
<dbReference type="Pfam" id="PF05433">
    <property type="entry name" value="Rick_17kDa_Anti"/>
    <property type="match status" value="1"/>
</dbReference>
<sequence>MKHPLMGLVLALAGASLLPTAAFADPPRHAPAHGYRNKHHRDYRHDDRRSLYDARGRYRSPRRISRNSHVWRGRDGRYYCRRDNGTTGLIIGAGVGALAGHELAGRGDRTLGTILGGVLGGALGREIDKGDIRCR</sequence>
<evidence type="ECO:0000256" key="1">
    <source>
        <dbReference type="ARBA" id="ARBA00004459"/>
    </source>
</evidence>
<keyword evidence="4" id="KW-0449">Lipoprotein</keyword>
<gene>
    <name evidence="7" type="ORF">MTR65_13830</name>
</gene>
<keyword evidence="8" id="KW-1185">Reference proteome</keyword>
<feature type="chain" id="PRO_5046387887" description="17 kDa surface antigen" evidence="5">
    <location>
        <begin position="25"/>
        <end position="135"/>
    </location>
</feature>